<evidence type="ECO:0000256" key="2">
    <source>
        <dbReference type="ARBA" id="ARBA00008444"/>
    </source>
</evidence>
<keyword evidence="9" id="KW-0811">Translocation</keyword>
<evidence type="ECO:0000256" key="5">
    <source>
        <dbReference type="ARBA" id="ARBA00022989"/>
    </source>
</evidence>
<reference evidence="11" key="1">
    <citation type="submission" date="2025-08" db="UniProtKB">
        <authorList>
            <consortium name="RefSeq"/>
        </authorList>
    </citation>
    <scope>IDENTIFICATION</scope>
    <source>
        <tissue evidence="11">Muscle</tissue>
    </source>
</reference>
<evidence type="ECO:0000313" key="10">
    <source>
        <dbReference type="Proteomes" id="UP000694941"/>
    </source>
</evidence>
<sequence length="199" mass="21063">MSRNMEANSAGGKLGESILQLKDDQQNTQSISLSELTSILIGPNKKPRENLIVPAGIGPHRFKTKEEVMVEAAFESCMFKTVMSCVLGFGLGGAIGLFSASVDPNIAGVNAQQQTARQVLRDMKVKTLSHAKNFAIIGAMFAATECMIESHRAKNDWKNGTLAGAVTGGIIGLRAGIKAGVVGAAGFAAFSTIIDYYLR</sequence>
<keyword evidence="6 9" id="KW-0496">Mitochondrion</keyword>
<evidence type="ECO:0000256" key="9">
    <source>
        <dbReference type="RuleBase" id="RU367038"/>
    </source>
</evidence>
<dbReference type="Pfam" id="PF02466">
    <property type="entry name" value="Tim17"/>
    <property type="match status" value="1"/>
</dbReference>
<comment type="subcellular location">
    <subcellularLocation>
        <location evidence="1 9">Mitochondrion inner membrane</location>
        <topology evidence="1 9">Multi-pass membrane protein</topology>
    </subcellularLocation>
</comment>
<protein>
    <recommendedName>
        <fullName evidence="9">Mitochondrial import inner membrane translocase subunit TIM22</fullName>
    </recommendedName>
</protein>
<keyword evidence="3" id="KW-0812">Transmembrane</keyword>
<dbReference type="GeneID" id="106462465"/>
<dbReference type="PANTHER" id="PTHR14110:SF0">
    <property type="entry name" value="MITOCHONDRIAL IMPORT INNER MEMBRANE TRANSLOCASE SUBUNIT TIM22"/>
    <property type="match status" value="1"/>
</dbReference>
<dbReference type="PANTHER" id="PTHR14110">
    <property type="entry name" value="MITOCHONDRIAL IMPORT INNER MEMBRANE TRANSLOCASE SUBUNIT TIM22"/>
    <property type="match status" value="1"/>
</dbReference>
<keyword evidence="5" id="KW-1133">Transmembrane helix</keyword>
<comment type="subunit">
    <text evidence="9">Component of the TIM22 complex.</text>
</comment>
<dbReference type="RefSeq" id="XP_013777845.1">
    <property type="nucleotide sequence ID" value="XM_013922391.2"/>
</dbReference>
<keyword evidence="4 9" id="KW-0999">Mitochondrion inner membrane</keyword>
<evidence type="ECO:0000256" key="7">
    <source>
        <dbReference type="ARBA" id="ARBA00023136"/>
    </source>
</evidence>
<gene>
    <name evidence="11" type="primary">LOC106462465</name>
</gene>
<keyword evidence="9" id="KW-0813">Transport</keyword>
<keyword evidence="7" id="KW-0472">Membrane</keyword>
<evidence type="ECO:0000313" key="11">
    <source>
        <dbReference type="RefSeq" id="XP_013777845.1"/>
    </source>
</evidence>
<dbReference type="InterPro" id="IPR039175">
    <property type="entry name" value="TIM22"/>
</dbReference>
<evidence type="ECO:0000256" key="3">
    <source>
        <dbReference type="ARBA" id="ARBA00022692"/>
    </source>
</evidence>
<evidence type="ECO:0000256" key="1">
    <source>
        <dbReference type="ARBA" id="ARBA00004448"/>
    </source>
</evidence>
<keyword evidence="10" id="KW-1185">Reference proteome</keyword>
<accession>A0ABM1BA13</accession>
<keyword evidence="9" id="KW-0653">Protein transport</keyword>
<proteinExistence type="inferred from homology"/>
<evidence type="ECO:0000256" key="4">
    <source>
        <dbReference type="ARBA" id="ARBA00022792"/>
    </source>
</evidence>
<dbReference type="Proteomes" id="UP000694941">
    <property type="component" value="Unplaced"/>
</dbReference>
<evidence type="ECO:0000256" key="6">
    <source>
        <dbReference type="ARBA" id="ARBA00023128"/>
    </source>
</evidence>
<comment type="function">
    <text evidence="8 9">Essential core component of the TIM22 complex, a complex that mediates the import and insertion of multi-pass transmembrane proteins into the mitochondrial inner membrane. In the TIM22 complex, it constitutes the voltage-activated and signal-gated channel. Forms a twin-pore translocase that uses the membrane potential as external driving force in 2 voltage-dependent steps.</text>
</comment>
<evidence type="ECO:0000256" key="8">
    <source>
        <dbReference type="ARBA" id="ARBA00024713"/>
    </source>
</evidence>
<organism evidence="10 11">
    <name type="scientific">Limulus polyphemus</name>
    <name type="common">Atlantic horseshoe crab</name>
    <dbReference type="NCBI Taxonomy" id="6850"/>
    <lineage>
        <taxon>Eukaryota</taxon>
        <taxon>Metazoa</taxon>
        <taxon>Ecdysozoa</taxon>
        <taxon>Arthropoda</taxon>
        <taxon>Chelicerata</taxon>
        <taxon>Merostomata</taxon>
        <taxon>Xiphosura</taxon>
        <taxon>Limulidae</taxon>
        <taxon>Limulus</taxon>
    </lineage>
</organism>
<name>A0ABM1BA13_LIMPO</name>
<comment type="similarity">
    <text evidence="2 9">Belongs to the Tim17/Tim22/Tim23 family.</text>
</comment>